<sequence>PITTSNVTREYELSIPGECLQQRFAEIVAERTTQALPSAYLTLTMFTYSVYLGTGPSLPGGLVRDSALPQQIFNATALVPPISLCTYWRCTAETTDFRLDYATHWPKPNPNQSEEIAR</sequence>
<accession>A0A3S5AJA9</accession>
<protein>
    <submittedName>
        <fullName evidence="1">Uncharacterized protein</fullName>
    </submittedName>
</protein>
<organism evidence="1 2">
    <name type="scientific">Protopolystoma xenopodis</name>
    <dbReference type="NCBI Taxonomy" id="117903"/>
    <lineage>
        <taxon>Eukaryota</taxon>
        <taxon>Metazoa</taxon>
        <taxon>Spiralia</taxon>
        <taxon>Lophotrochozoa</taxon>
        <taxon>Platyhelminthes</taxon>
        <taxon>Monogenea</taxon>
        <taxon>Polyopisthocotylea</taxon>
        <taxon>Polystomatidea</taxon>
        <taxon>Polystomatidae</taxon>
        <taxon>Protopolystoma</taxon>
    </lineage>
</organism>
<dbReference type="OrthoDB" id="5593455at2759"/>
<proteinExistence type="predicted"/>
<comment type="caution">
    <text evidence="1">The sequence shown here is derived from an EMBL/GenBank/DDBJ whole genome shotgun (WGS) entry which is preliminary data.</text>
</comment>
<evidence type="ECO:0000313" key="1">
    <source>
        <dbReference type="EMBL" id="VEL30778.1"/>
    </source>
</evidence>
<evidence type="ECO:0000313" key="2">
    <source>
        <dbReference type="Proteomes" id="UP000784294"/>
    </source>
</evidence>
<name>A0A3S5AJA9_9PLAT</name>
<dbReference type="EMBL" id="CAAALY010115450">
    <property type="protein sequence ID" value="VEL30778.1"/>
    <property type="molecule type" value="Genomic_DNA"/>
</dbReference>
<dbReference type="AlphaFoldDB" id="A0A3S5AJA9"/>
<gene>
    <name evidence="1" type="ORF">PXEA_LOCUS24218</name>
</gene>
<keyword evidence="2" id="KW-1185">Reference proteome</keyword>
<dbReference type="Proteomes" id="UP000784294">
    <property type="component" value="Unassembled WGS sequence"/>
</dbReference>
<reference evidence="1" key="1">
    <citation type="submission" date="2018-11" db="EMBL/GenBank/DDBJ databases">
        <authorList>
            <consortium name="Pathogen Informatics"/>
        </authorList>
    </citation>
    <scope>NUCLEOTIDE SEQUENCE</scope>
</reference>
<feature type="non-terminal residue" evidence="1">
    <location>
        <position position="1"/>
    </location>
</feature>